<name>A0AAV0HD28_9ROSI</name>
<accession>A0AAV0HD28</accession>
<dbReference type="Proteomes" id="UP001154282">
    <property type="component" value="Unassembled WGS sequence"/>
</dbReference>
<dbReference type="AlphaFoldDB" id="A0AAV0HD28"/>
<organism evidence="2 3">
    <name type="scientific">Linum tenue</name>
    <dbReference type="NCBI Taxonomy" id="586396"/>
    <lineage>
        <taxon>Eukaryota</taxon>
        <taxon>Viridiplantae</taxon>
        <taxon>Streptophyta</taxon>
        <taxon>Embryophyta</taxon>
        <taxon>Tracheophyta</taxon>
        <taxon>Spermatophyta</taxon>
        <taxon>Magnoliopsida</taxon>
        <taxon>eudicotyledons</taxon>
        <taxon>Gunneridae</taxon>
        <taxon>Pentapetalae</taxon>
        <taxon>rosids</taxon>
        <taxon>fabids</taxon>
        <taxon>Malpighiales</taxon>
        <taxon>Linaceae</taxon>
        <taxon>Linum</taxon>
    </lineage>
</organism>
<evidence type="ECO:0000313" key="2">
    <source>
        <dbReference type="EMBL" id="CAI0382374.1"/>
    </source>
</evidence>
<evidence type="ECO:0000256" key="1">
    <source>
        <dbReference type="SAM" id="MobiDB-lite"/>
    </source>
</evidence>
<gene>
    <name evidence="2" type="ORF">LITE_LOCUS3540</name>
</gene>
<reference evidence="2" key="1">
    <citation type="submission" date="2022-08" db="EMBL/GenBank/DDBJ databases">
        <authorList>
            <person name="Gutierrez-Valencia J."/>
        </authorList>
    </citation>
    <scope>NUCLEOTIDE SEQUENCE</scope>
</reference>
<sequence length="76" mass="8386">MTTAIGNGSEGSVEGKERKRAMTAPAKGRTAIDADDGGNRGVKGFWGFSIMMRRRGSENDRKNRDVVDSSELRRQR</sequence>
<dbReference type="EMBL" id="CAMGYJ010000002">
    <property type="protein sequence ID" value="CAI0382374.1"/>
    <property type="molecule type" value="Genomic_DNA"/>
</dbReference>
<feature type="region of interest" description="Disordered" evidence="1">
    <location>
        <begin position="1"/>
        <end position="76"/>
    </location>
</feature>
<evidence type="ECO:0000313" key="3">
    <source>
        <dbReference type="Proteomes" id="UP001154282"/>
    </source>
</evidence>
<comment type="caution">
    <text evidence="2">The sequence shown here is derived from an EMBL/GenBank/DDBJ whole genome shotgun (WGS) entry which is preliminary data.</text>
</comment>
<feature type="compositionally biased region" description="Basic and acidic residues" evidence="1">
    <location>
        <begin position="55"/>
        <end position="76"/>
    </location>
</feature>
<proteinExistence type="predicted"/>
<protein>
    <submittedName>
        <fullName evidence="2">Uncharacterized protein</fullName>
    </submittedName>
</protein>
<keyword evidence="3" id="KW-1185">Reference proteome</keyword>